<keyword evidence="9" id="KW-0812">Transmembrane</keyword>
<dbReference type="NCBIfam" id="NF000908">
    <property type="entry name" value="PRK00089.1"/>
    <property type="match status" value="1"/>
</dbReference>
<feature type="region of interest" description="G1" evidence="7">
    <location>
        <begin position="231"/>
        <end position="238"/>
    </location>
</feature>
<name>A0A398D1A2_9BACT</name>
<comment type="caution">
    <text evidence="12">The sequence shown here is derived from an EMBL/GenBank/DDBJ whole genome shotgun (WGS) entry which is preliminary data.</text>
</comment>
<evidence type="ECO:0000313" key="12">
    <source>
        <dbReference type="EMBL" id="RIE06538.1"/>
    </source>
</evidence>
<keyword evidence="13" id="KW-1185">Reference proteome</keyword>
<feature type="transmembrane region" description="Helical" evidence="9">
    <location>
        <begin position="88"/>
        <end position="115"/>
    </location>
</feature>
<sequence>MFLVLEPHDLVHRDICLRVAEFLDGSDDGVLCVRRQRAECIRVGELDAGDGNGYRTDIVVVHQFIGQNTSLVLGWHEQGLAKIDDLGLLALVVTLIVLVLAMCGVTFIVAAAGVALGVLEAFLAAIATTAGALFAVLSHLVSPRMEPRDTNGDAVDVTLHDDVRLVLVKVVVPFLEDFFALLNAFDIVDSHLDQHEKPPMKSYGVHCTRVCLRRKSLYTFIMKSGFVSIFGKPSVGKSSLMNTILGTKLSIVSPKQQTTWYNILGILNKKDAQVCFVDTPGYHKVSKSKLNKYLVETALQSLEDIEVVYFVIDQSAYPDAEYEEMIPIVTKLGKPIFLVVNKLDLDTAKRHDMVAAPFVEKLHPTAVFHVSAATGAGVSPLVKATIDAMPVGEPYFDDKTLTSHPIELIVADTVREQLFSRLQDELPYSTAVVTDDITESAKGIRAMVSVYVAKDSQKGMIIGKGGELIATIKDVARKNLVHFLGERVELDVRVKVEKNWNRKLVTMKHFGLAVSKK</sequence>
<evidence type="ECO:0000313" key="13">
    <source>
        <dbReference type="Proteomes" id="UP000266328"/>
    </source>
</evidence>
<dbReference type="AlphaFoldDB" id="A0A398D1A2"/>
<feature type="binding site" evidence="6">
    <location>
        <begin position="278"/>
        <end position="282"/>
    </location>
    <ligand>
        <name>GTP</name>
        <dbReference type="ChEBI" id="CHEBI:37565"/>
    </ligand>
</feature>
<evidence type="ECO:0000256" key="3">
    <source>
        <dbReference type="ARBA" id="ARBA00022741"/>
    </source>
</evidence>
<evidence type="ECO:0000256" key="6">
    <source>
        <dbReference type="HAMAP-Rule" id="MF_00367"/>
    </source>
</evidence>
<feature type="region of interest" description="G3" evidence="7">
    <location>
        <begin position="278"/>
        <end position="281"/>
    </location>
</feature>
<dbReference type="GO" id="GO:0005886">
    <property type="term" value="C:plasma membrane"/>
    <property type="evidence" value="ECO:0007669"/>
    <property type="project" value="UniProtKB-SubCell"/>
</dbReference>
<feature type="domain" description="KH type-2" evidence="10">
    <location>
        <begin position="422"/>
        <end position="498"/>
    </location>
</feature>
<dbReference type="Pfam" id="PF01926">
    <property type="entry name" value="MMR_HSR1"/>
    <property type="match status" value="1"/>
</dbReference>
<feature type="binding site" evidence="6">
    <location>
        <begin position="341"/>
        <end position="344"/>
    </location>
    <ligand>
        <name>GTP</name>
        <dbReference type="ChEBI" id="CHEBI:37565"/>
    </ligand>
</feature>
<keyword evidence="6" id="KW-0699">rRNA-binding</keyword>
<feature type="region of interest" description="G2" evidence="7">
    <location>
        <begin position="257"/>
        <end position="261"/>
    </location>
</feature>
<dbReference type="GO" id="GO:0043024">
    <property type="term" value="F:ribosomal small subunit binding"/>
    <property type="evidence" value="ECO:0007669"/>
    <property type="project" value="TreeGrafter"/>
</dbReference>
<evidence type="ECO:0000256" key="2">
    <source>
        <dbReference type="ARBA" id="ARBA00020484"/>
    </source>
</evidence>
<comment type="subcellular location">
    <subcellularLocation>
        <location evidence="6">Cytoplasm</location>
    </subcellularLocation>
    <subcellularLocation>
        <location evidence="6">Cell membrane</location>
        <topology evidence="6">Peripheral membrane protein</topology>
    </subcellularLocation>
</comment>
<evidence type="ECO:0000256" key="8">
    <source>
        <dbReference type="RuleBase" id="RU003761"/>
    </source>
</evidence>
<dbReference type="InterPro" id="IPR006073">
    <property type="entry name" value="GTP-bd"/>
</dbReference>
<evidence type="ECO:0000256" key="9">
    <source>
        <dbReference type="SAM" id="Phobius"/>
    </source>
</evidence>
<keyword evidence="6 9" id="KW-0472">Membrane</keyword>
<evidence type="ECO:0000256" key="7">
    <source>
        <dbReference type="PROSITE-ProRule" id="PRU01050"/>
    </source>
</evidence>
<keyword evidence="3 6" id="KW-0547">Nucleotide-binding</keyword>
<dbReference type="GO" id="GO:0003924">
    <property type="term" value="F:GTPase activity"/>
    <property type="evidence" value="ECO:0007669"/>
    <property type="project" value="UniProtKB-UniRule"/>
</dbReference>
<dbReference type="InterPro" id="IPR005225">
    <property type="entry name" value="Small_GTP-bd"/>
</dbReference>
<dbReference type="InterPro" id="IPR027417">
    <property type="entry name" value="P-loop_NTPase"/>
</dbReference>
<evidence type="ECO:0000259" key="10">
    <source>
        <dbReference type="PROSITE" id="PS50823"/>
    </source>
</evidence>
<dbReference type="OrthoDB" id="9805918at2"/>
<evidence type="ECO:0000256" key="4">
    <source>
        <dbReference type="ARBA" id="ARBA00022884"/>
    </source>
</evidence>
<evidence type="ECO:0000256" key="1">
    <source>
        <dbReference type="ARBA" id="ARBA00007921"/>
    </source>
</evidence>
<reference evidence="12 13" key="1">
    <citation type="submission" date="2018-09" db="EMBL/GenBank/DDBJ databases">
        <title>Discovery and Ecogenomic Context for Candidatus Cryosericales, a Global Caldiserica Order Active in Thawing Permafrost.</title>
        <authorList>
            <person name="Martinez M.A."/>
            <person name="Woodcroft B.J."/>
            <person name="Ignacio Espinoza J.C."/>
            <person name="Zayed A."/>
            <person name="Singleton C.M."/>
            <person name="Boyd J."/>
            <person name="Li Y.-F."/>
            <person name="Purvine S."/>
            <person name="Maughan H."/>
            <person name="Hodgkins S.B."/>
            <person name="Anderson D."/>
            <person name="Sederholm M."/>
            <person name="Temperton B."/>
            <person name="Saleska S.R."/>
            <person name="Tyson G.W."/>
            <person name="Rich V.I."/>
        </authorList>
    </citation>
    <scope>NUCLEOTIDE SEQUENCE [LARGE SCALE GENOMIC DNA]</scope>
    <source>
        <strain evidence="12 13">SMC7</strain>
    </source>
</reference>
<dbReference type="EMBL" id="QXIS01000007">
    <property type="protein sequence ID" value="RIE06538.1"/>
    <property type="molecule type" value="Genomic_DNA"/>
</dbReference>
<dbReference type="CDD" id="cd22534">
    <property type="entry name" value="KH-II_Era"/>
    <property type="match status" value="1"/>
</dbReference>
<evidence type="ECO:0000259" key="11">
    <source>
        <dbReference type="PROSITE" id="PS51713"/>
    </source>
</evidence>
<keyword evidence="9" id="KW-1133">Transmembrane helix</keyword>
<dbReference type="Gene3D" id="3.40.50.300">
    <property type="entry name" value="P-loop containing nucleotide triphosphate hydrolases"/>
    <property type="match status" value="1"/>
</dbReference>
<keyword evidence="6" id="KW-1003">Cell membrane</keyword>
<keyword evidence="4 6" id="KW-0694">RNA-binding</keyword>
<gene>
    <name evidence="6" type="primary">era</name>
    <name evidence="12" type="ORF">SMC7_01600</name>
</gene>
<feature type="region of interest" description="G5" evidence="7">
    <location>
        <begin position="370"/>
        <end position="372"/>
    </location>
</feature>
<dbReference type="PROSITE" id="PS50823">
    <property type="entry name" value="KH_TYPE_2"/>
    <property type="match status" value="1"/>
</dbReference>
<keyword evidence="5 6" id="KW-0342">GTP-binding</keyword>
<dbReference type="InterPro" id="IPR005662">
    <property type="entry name" value="GTPase_Era-like"/>
</dbReference>
<organism evidence="12 13">
    <name type="scientific">Candidatus Cryosericum terrychapinii</name>
    <dbReference type="NCBI Taxonomy" id="2290919"/>
    <lineage>
        <taxon>Bacteria</taxon>
        <taxon>Pseudomonadati</taxon>
        <taxon>Caldisericota/Cryosericota group</taxon>
        <taxon>Candidatus Cryosericota</taxon>
        <taxon>Candidatus Cryosericia</taxon>
        <taxon>Candidatus Cryosericales</taxon>
        <taxon>Candidatus Cryosericaceae</taxon>
        <taxon>Candidatus Cryosericum</taxon>
    </lineage>
</organism>
<keyword evidence="6" id="KW-0963">Cytoplasm</keyword>
<accession>A0A398D1A2</accession>
<evidence type="ECO:0000256" key="5">
    <source>
        <dbReference type="ARBA" id="ARBA00023134"/>
    </source>
</evidence>
<dbReference type="Pfam" id="PF07650">
    <property type="entry name" value="KH_2"/>
    <property type="match status" value="1"/>
</dbReference>
<dbReference type="PROSITE" id="PS51713">
    <property type="entry name" value="G_ERA"/>
    <property type="match status" value="1"/>
</dbReference>
<dbReference type="CDD" id="cd04163">
    <property type="entry name" value="Era"/>
    <property type="match status" value="1"/>
</dbReference>
<dbReference type="NCBIfam" id="TIGR00231">
    <property type="entry name" value="small_GTP"/>
    <property type="match status" value="1"/>
</dbReference>
<proteinExistence type="inferred from homology"/>
<comment type="subunit">
    <text evidence="6">Monomer.</text>
</comment>
<protein>
    <recommendedName>
        <fullName evidence="2 6">GTPase Era</fullName>
    </recommendedName>
</protein>
<dbReference type="SUPFAM" id="SSF54814">
    <property type="entry name" value="Prokaryotic type KH domain (KH-domain type II)"/>
    <property type="match status" value="1"/>
</dbReference>
<dbReference type="GO" id="GO:0005525">
    <property type="term" value="F:GTP binding"/>
    <property type="evidence" value="ECO:0007669"/>
    <property type="project" value="UniProtKB-UniRule"/>
</dbReference>
<dbReference type="GO" id="GO:0005829">
    <property type="term" value="C:cytosol"/>
    <property type="evidence" value="ECO:0007669"/>
    <property type="project" value="TreeGrafter"/>
</dbReference>
<dbReference type="PANTHER" id="PTHR42698:SF1">
    <property type="entry name" value="GTPASE ERA, MITOCHONDRIAL"/>
    <property type="match status" value="1"/>
</dbReference>
<dbReference type="InterPro" id="IPR004044">
    <property type="entry name" value="KH_dom_type_2"/>
</dbReference>
<dbReference type="SUPFAM" id="SSF52540">
    <property type="entry name" value="P-loop containing nucleoside triphosphate hydrolases"/>
    <property type="match status" value="1"/>
</dbReference>
<feature type="transmembrane region" description="Helical" evidence="9">
    <location>
        <begin position="121"/>
        <end position="141"/>
    </location>
</feature>
<dbReference type="NCBIfam" id="TIGR00436">
    <property type="entry name" value="era"/>
    <property type="match status" value="1"/>
</dbReference>
<comment type="similarity">
    <text evidence="1 6 7 8">Belongs to the TRAFAC class TrmE-Era-EngA-EngB-Septin-like GTPase superfamily. Era GTPase family.</text>
</comment>
<dbReference type="Proteomes" id="UP000266328">
    <property type="component" value="Unassembled WGS sequence"/>
</dbReference>
<feature type="region of interest" description="G4" evidence="7">
    <location>
        <begin position="341"/>
        <end position="344"/>
    </location>
</feature>
<dbReference type="GO" id="GO:0000028">
    <property type="term" value="P:ribosomal small subunit assembly"/>
    <property type="evidence" value="ECO:0007669"/>
    <property type="project" value="TreeGrafter"/>
</dbReference>
<dbReference type="PANTHER" id="PTHR42698">
    <property type="entry name" value="GTPASE ERA"/>
    <property type="match status" value="1"/>
</dbReference>
<comment type="function">
    <text evidence="6">An essential GTPase that binds both GDP and GTP, with rapid nucleotide exchange. Plays a role in 16S rRNA processing and 30S ribosomal subunit biogenesis and possibly also in cell cycle regulation and energy metabolism.</text>
</comment>
<dbReference type="InterPro" id="IPR009019">
    <property type="entry name" value="KH_sf_prok-type"/>
</dbReference>
<dbReference type="InterPro" id="IPR030388">
    <property type="entry name" value="G_ERA_dom"/>
</dbReference>
<dbReference type="GO" id="GO:0070181">
    <property type="term" value="F:small ribosomal subunit rRNA binding"/>
    <property type="evidence" value="ECO:0007669"/>
    <property type="project" value="UniProtKB-UniRule"/>
</dbReference>
<dbReference type="Gene3D" id="3.30.300.20">
    <property type="match status" value="1"/>
</dbReference>
<feature type="binding site" evidence="6">
    <location>
        <begin position="231"/>
        <end position="238"/>
    </location>
    <ligand>
        <name>GTP</name>
        <dbReference type="ChEBI" id="CHEBI:37565"/>
    </ligand>
</feature>
<dbReference type="HAMAP" id="MF_00367">
    <property type="entry name" value="GTPase_Era"/>
    <property type="match status" value="1"/>
</dbReference>
<dbReference type="InterPro" id="IPR015946">
    <property type="entry name" value="KH_dom-like_a/b"/>
</dbReference>
<keyword evidence="6" id="KW-0690">Ribosome biogenesis</keyword>
<feature type="domain" description="Era-type G" evidence="11">
    <location>
        <begin position="223"/>
        <end position="391"/>
    </location>
</feature>